<dbReference type="GO" id="GO:0051213">
    <property type="term" value="F:dioxygenase activity"/>
    <property type="evidence" value="ECO:0007669"/>
    <property type="project" value="UniProtKB-KW"/>
</dbReference>
<sequence>MGEKPKENPIKKQIGGIFIHVRNLKKSVKWYSELLDFQYVPDQVESPVYNLPVNSSVSLTLDDHRFDPEFQLDPSTNPVFNFLVNDIDEAYHFIREKNIPIVREIERVGEDFAWFNFTDPDGNVIMACTG</sequence>
<organism evidence="2 3">
    <name type="scientific">Sediminibacillus albus</name>
    <dbReference type="NCBI Taxonomy" id="407036"/>
    <lineage>
        <taxon>Bacteria</taxon>
        <taxon>Bacillati</taxon>
        <taxon>Bacillota</taxon>
        <taxon>Bacilli</taxon>
        <taxon>Bacillales</taxon>
        <taxon>Bacillaceae</taxon>
        <taxon>Sediminibacillus</taxon>
    </lineage>
</organism>
<keyword evidence="2" id="KW-0223">Dioxygenase</keyword>
<dbReference type="STRING" id="407036.SAMN05216243_1120"/>
<feature type="domain" description="VOC" evidence="1">
    <location>
        <begin position="13"/>
        <end position="130"/>
    </location>
</feature>
<dbReference type="Pfam" id="PF00903">
    <property type="entry name" value="Glyoxalase"/>
    <property type="match status" value="1"/>
</dbReference>
<reference evidence="2 3" key="1">
    <citation type="submission" date="2016-10" db="EMBL/GenBank/DDBJ databases">
        <authorList>
            <person name="de Groot N.N."/>
        </authorList>
    </citation>
    <scope>NUCLEOTIDE SEQUENCE [LARGE SCALE GENOMIC DNA]</scope>
    <source>
        <strain evidence="2 3">CGMCC 1.6502</strain>
    </source>
</reference>
<name>A0A1G8X312_9BACI</name>
<dbReference type="InterPro" id="IPR029068">
    <property type="entry name" value="Glyas_Bleomycin-R_OHBP_Dase"/>
</dbReference>
<dbReference type="CDD" id="cd06587">
    <property type="entry name" value="VOC"/>
    <property type="match status" value="1"/>
</dbReference>
<dbReference type="InterPro" id="IPR004360">
    <property type="entry name" value="Glyas_Fos-R_dOase_dom"/>
</dbReference>
<dbReference type="InterPro" id="IPR037523">
    <property type="entry name" value="VOC_core"/>
</dbReference>
<gene>
    <name evidence="2" type="ORF">SAMN05216243_1120</name>
</gene>
<dbReference type="Proteomes" id="UP000198694">
    <property type="component" value="Unassembled WGS sequence"/>
</dbReference>
<protein>
    <submittedName>
        <fullName evidence="2">Catechol 2,3-dioxygenase</fullName>
    </submittedName>
</protein>
<dbReference type="EMBL" id="FNFL01000001">
    <property type="protein sequence ID" value="SDJ84716.1"/>
    <property type="molecule type" value="Genomic_DNA"/>
</dbReference>
<evidence type="ECO:0000259" key="1">
    <source>
        <dbReference type="PROSITE" id="PS51819"/>
    </source>
</evidence>
<accession>A0A1G8X312</accession>
<dbReference type="OrthoDB" id="2354281at2"/>
<keyword evidence="2" id="KW-0560">Oxidoreductase</keyword>
<keyword evidence="3" id="KW-1185">Reference proteome</keyword>
<evidence type="ECO:0000313" key="2">
    <source>
        <dbReference type="EMBL" id="SDJ84716.1"/>
    </source>
</evidence>
<evidence type="ECO:0000313" key="3">
    <source>
        <dbReference type="Proteomes" id="UP000198694"/>
    </source>
</evidence>
<proteinExistence type="predicted"/>
<dbReference type="RefSeq" id="WP_093211808.1">
    <property type="nucleotide sequence ID" value="NZ_FNFL01000001.1"/>
</dbReference>
<dbReference type="Gene3D" id="3.10.180.10">
    <property type="entry name" value="2,3-Dihydroxybiphenyl 1,2-Dioxygenase, domain 1"/>
    <property type="match status" value="1"/>
</dbReference>
<dbReference type="PROSITE" id="PS51819">
    <property type="entry name" value="VOC"/>
    <property type="match status" value="1"/>
</dbReference>
<dbReference type="SUPFAM" id="SSF54593">
    <property type="entry name" value="Glyoxalase/Bleomycin resistance protein/Dihydroxybiphenyl dioxygenase"/>
    <property type="match status" value="1"/>
</dbReference>
<dbReference type="AlphaFoldDB" id="A0A1G8X312"/>